<dbReference type="EMBL" id="JAHQIW010005156">
    <property type="protein sequence ID" value="KAJ1365050.1"/>
    <property type="molecule type" value="Genomic_DNA"/>
</dbReference>
<dbReference type="Proteomes" id="UP001196413">
    <property type="component" value="Unassembled WGS sequence"/>
</dbReference>
<dbReference type="AlphaFoldDB" id="A0AAD5QWJ3"/>
<sequence>MVITLLHKKGIIPDKGYSLNFVHFSPFHHKQILCKRVAELRKASNRRCLMEKKA</sequence>
<proteinExistence type="predicted"/>
<protein>
    <submittedName>
        <fullName evidence="1">Uncharacterized protein</fullName>
    </submittedName>
</protein>
<reference evidence="1" key="1">
    <citation type="submission" date="2021-06" db="EMBL/GenBank/DDBJ databases">
        <title>Parelaphostrongylus tenuis whole genome reference sequence.</title>
        <authorList>
            <person name="Garwood T.J."/>
            <person name="Larsen P.A."/>
            <person name="Fountain-Jones N.M."/>
            <person name="Garbe J.R."/>
            <person name="Macchietto M.G."/>
            <person name="Kania S.A."/>
            <person name="Gerhold R.W."/>
            <person name="Richards J.E."/>
            <person name="Wolf T.M."/>
        </authorList>
    </citation>
    <scope>NUCLEOTIDE SEQUENCE</scope>
    <source>
        <strain evidence="1">MNPRO001-30</strain>
        <tissue evidence="1">Meninges</tissue>
    </source>
</reference>
<accession>A0AAD5QWJ3</accession>
<keyword evidence="2" id="KW-1185">Reference proteome</keyword>
<evidence type="ECO:0000313" key="1">
    <source>
        <dbReference type="EMBL" id="KAJ1365050.1"/>
    </source>
</evidence>
<name>A0AAD5QWJ3_PARTN</name>
<evidence type="ECO:0000313" key="2">
    <source>
        <dbReference type="Proteomes" id="UP001196413"/>
    </source>
</evidence>
<comment type="caution">
    <text evidence="1">The sequence shown here is derived from an EMBL/GenBank/DDBJ whole genome shotgun (WGS) entry which is preliminary data.</text>
</comment>
<gene>
    <name evidence="1" type="ORF">KIN20_025264</name>
</gene>
<organism evidence="1 2">
    <name type="scientific">Parelaphostrongylus tenuis</name>
    <name type="common">Meningeal worm</name>
    <dbReference type="NCBI Taxonomy" id="148309"/>
    <lineage>
        <taxon>Eukaryota</taxon>
        <taxon>Metazoa</taxon>
        <taxon>Ecdysozoa</taxon>
        <taxon>Nematoda</taxon>
        <taxon>Chromadorea</taxon>
        <taxon>Rhabditida</taxon>
        <taxon>Rhabditina</taxon>
        <taxon>Rhabditomorpha</taxon>
        <taxon>Strongyloidea</taxon>
        <taxon>Metastrongylidae</taxon>
        <taxon>Parelaphostrongylus</taxon>
    </lineage>
</organism>